<keyword evidence="2" id="KW-1185">Reference proteome</keyword>
<name>A0A7X1Z8C6_9LACT</name>
<organism evidence="1 2">
    <name type="scientific">Lactococcus hircilactis</name>
    <dbReference type="NCBI Taxonomy" id="1494462"/>
    <lineage>
        <taxon>Bacteria</taxon>
        <taxon>Bacillati</taxon>
        <taxon>Bacillota</taxon>
        <taxon>Bacilli</taxon>
        <taxon>Lactobacillales</taxon>
        <taxon>Streptococcaceae</taxon>
        <taxon>Lactococcus</taxon>
    </lineage>
</organism>
<dbReference type="RefSeq" id="WP_153496375.1">
    <property type="nucleotide sequence ID" value="NZ_CBCRWP010000007.1"/>
</dbReference>
<dbReference type="OrthoDB" id="2245390at2"/>
<gene>
    <name evidence="1" type="ORF">GHI93_07170</name>
</gene>
<evidence type="ECO:0000313" key="1">
    <source>
        <dbReference type="EMBL" id="MQW39704.1"/>
    </source>
</evidence>
<protein>
    <submittedName>
        <fullName evidence="1">Uncharacterized protein</fullName>
    </submittedName>
</protein>
<evidence type="ECO:0000313" key="2">
    <source>
        <dbReference type="Proteomes" id="UP000439550"/>
    </source>
</evidence>
<comment type="caution">
    <text evidence="1">The sequence shown here is derived from an EMBL/GenBank/DDBJ whole genome shotgun (WGS) entry which is preliminary data.</text>
</comment>
<dbReference type="EMBL" id="WITJ01000009">
    <property type="protein sequence ID" value="MQW39704.1"/>
    <property type="molecule type" value="Genomic_DNA"/>
</dbReference>
<dbReference type="AlphaFoldDB" id="A0A7X1Z8C6"/>
<accession>A0A7X1Z8C6</accession>
<proteinExistence type="predicted"/>
<dbReference type="Proteomes" id="UP000439550">
    <property type="component" value="Unassembled WGS sequence"/>
</dbReference>
<reference evidence="1 2" key="1">
    <citation type="submission" date="2019-10" db="EMBL/GenBank/DDBJ databases">
        <authorList>
            <person name="Dong K."/>
        </authorList>
    </citation>
    <scope>NUCLEOTIDE SEQUENCE [LARGE SCALE GENOMIC DNA]</scope>
    <source>
        <strain evidence="1 2">DSM 28960</strain>
    </source>
</reference>
<sequence length="63" mass="7423">MEITIETKRDERNQEQEYYISDTSTEAITIIMFALIGVAKQKTSYEQFLETVTRIWGCLNENE</sequence>